<dbReference type="Proteomes" id="UP000017127">
    <property type="component" value="Unassembled WGS sequence"/>
</dbReference>
<name>U7QQC2_9CYAN</name>
<gene>
    <name evidence="1" type="ORF">M595_1395</name>
</gene>
<evidence type="ECO:0000313" key="1">
    <source>
        <dbReference type="EMBL" id="ERT08616.1"/>
    </source>
</evidence>
<proteinExistence type="predicted"/>
<dbReference type="EMBL" id="AUZM01000009">
    <property type="protein sequence ID" value="ERT08616.1"/>
    <property type="molecule type" value="Genomic_DNA"/>
</dbReference>
<dbReference type="RefSeq" id="WP_023065208.1">
    <property type="nucleotide sequence ID" value="NZ_AUZM01000009.1"/>
</dbReference>
<evidence type="ECO:0000313" key="2">
    <source>
        <dbReference type="Proteomes" id="UP000017127"/>
    </source>
</evidence>
<protein>
    <submittedName>
        <fullName evidence="1">Uncharacterized protein</fullName>
    </submittedName>
</protein>
<dbReference type="AlphaFoldDB" id="U7QQC2"/>
<reference evidence="1 2" key="1">
    <citation type="journal article" date="2013" name="Front. Microbiol.">
        <title>Comparative genomic analyses of the cyanobacterium, Lyngbya aestuarii BL J, a powerful hydrogen producer.</title>
        <authorList>
            <person name="Kothari A."/>
            <person name="Vaughn M."/>
            <person name="Garcia-Pichel F."/>
        </authorList>
    </citation>
    <scope>NUCLEOTIDE SEQUENCE [LARGE SCALE GENOMIC DNA]</scope>
    <source>
        <strain evidence="1 2">BL J</strain>
    </source>
</reference>
<accession>U7QQC2</accession>
<organism evidence="1 2">
    <name type="scientific">Lyngbya aestuarii BL J</name>
    <dbReference type="NCBI Taxonomy" id="1348334"/>
    <lineage>
        <taxon>Bacteria</taxon>
        <taxon>Bacillati</taxon>
        <taxon>Cyanobacteriota</taxon>
        <taxon>Cyanophyceae</taxon>
        <taxon>Oscillatoriophycideae</taxon>
        <taxon>Oscillatoriales</taxon>
        <taxon>Microcoleaceae</taxon>
        <taxon>Lyngbya</taxon>
    </lineage>
</organism>
<sequence>MQRLFPRPNFFSEEKGYILHRMNVQCTRQVLELPLAATFQTLPNYERVWSNAMQKRPLPTNG</sequence>
<keyword evidence="2" id="KW-1185">Reference proteome</keyword>
<comment type="caution">
    <text evidence="1">The sequence shown here is derived from an EMBL/GenBank/DDBJ whole genome shotgun (WGS) entry which is preliminary data.</text>
</comment>